<comment type="cofactor">
    <cofactor evidence="1">
        <name>Mg(2+)</name>
        <dbReference type="ChEBI" id="CHEBI:18420"/>
    </cofactor>
</comment>
<keyword evidence="6 13" id="KW-0418">Kinase</keyword>
<dbReference type="FunFam" id="3.30.420.40:FF:000153">
    <property type="entry name" value="Putative fructokinase"/>
    <property type="match status" value="1"/>
</dbReference>
<name>A0A081LBW0_9BACI</name>
<keyword evidence="14" id="KW-1185">Reference proteome</keyword>
<dbReference type="GO" id="GO:0005524">
    <property type="term" value="F:ATP binding"/>
    <property type="evidence" value="ECO:0007669"/>
    <property type="project" value="UniProtKB-KW"/>
</dbReference>
<evidence type="ECO:0000256" key="8">
    <source>
        <dbReference type="ARBA" id="ARBA00022840"/>
    </source>
</evidence>
<reference evidence="13 14" key="1">
    <citation type="submission" date="2012-09" db="EMBL/GenBank/DDBJ databases">
        <title>Genome Sequence of Bacillus sp. DW5-4.</title>
        <authorList>
            <person name="Lai Q."/>
            <person name="Liu Y."/>
            <person name="Shao Z."/>
        </authorList>
    </citation>
    <scope>NUCLEOTIDE SEQUENCE [LARGE SCALE GENOMIC DNA]</scope>
    <source>
        <strain evidence="13 14">DW5-4</strain>
    </source>
</reference>
<comment type="similarity">
    <text evidence="2">Belongs to the ROK (NagC/XylR) family.</text>
</comment>
<dbReference type="InterPro" id="IPR051804">
    <property type="entry name" value="Carb_Metab_Reg_Kinase/Isom"/>
</dbReference>
<dbReference type="FunFam" id="3.30.420.40:FF:000136">
    <property type="entry name" value="Putative fructokinase"/>
    <property type="match status" value="1"/>
</dbReference>
<keyword evidence="8" id="KW-0067">ATP-binding</keyword>
<evidence type="ECO:0000256" key="10">
    <source>
        <dbReference type="ARBA" id="ARBA00023277"/>
    </source>
</evidence>
<keyword evidence="5" id="KW-0547">Nucleotide-binding</keyword>
<protein>
    <recommendedName>
        <fullName evidence="11">fructokinase</fullName>
        <ecNumber evidence="11">2.7.1.4</ecNumber>
    </recommendedName>
</protein>
<evidence type="ECO:0000256" key="7">
    <source>
        <dbReference type="ARBA" id="ARBA00022833"/>
    </source>
</evidence>
<dbReference type="EMBL" id="JOTP01000007">
    <property type="protein sequence ID" value="KEP26736.1"/>
    <property type="molecule type" value="Genomic_DNA"/>
</dbReference>
<evidence type="ECO:0000256" key="9">
    <source>
        <dbReference type="ARBA" id="ARBA00022842"/>
    </source>
</evidence>
<dbReference type="EC" id="2.7.1.4" evidence="11"/>
<sequence length="294" mass="31466">MRIGGIEAGGTKFVCGYGTTDGTIEHMTSFATGNPDETCQKVIDYFTEHPVDALGIGAFGPVDVKEHSPSYGTILDTPKTAWRQFPLLSTLKQALGLPMKLDTDVNCAALGEARFSTEAENPASLVYITVGTGIGGGAYIENRLIHGLLHPEMGHITVQRHPHDTYGGCCPIHHDCLEGLASGPAIEGRYHTLAQMLPEDHPAWSLHAYYLGQMAANLLLTLSPERIIFGGGVMKQPAMLPLIHEETDKRLRGYLQLPKPLNEIVTKPSFDGLSGLMGAIALGADALQAQGAAQ</sequence>
<dbReference type="GO" id="GO:0008865">
    <property type="term" value="F:fructokinase activity"/>
    <property type="evidence" value="ECO:0007669"/>
    <property type="project" value="UniProtKB-EC"/>
</dbReference>
<keyword evidence="3" id="KW-0808">Transferase</keyword>
<dbReference type="Gene3D" id="3.30.420.40">
    <property type="match status" value="2"/>
</dbReference>
<dbReference type="CDD" id="cd24067">
    <property type="entry name" value="ASKHA_NBD_ROK_BsFRK-like"/>
    <property type="match status" value="1"/>
</dbReference>
<evidence type="ECO:0000256" key="5">
    <source>
        <dbReference type="ARBA" id="ARBA00022741"/>
    </source>
</evidence>
<dbReference type="Proteomes" id="UP000028091">
    <property type="component" value="Unassembled WGS sequence"/>
</dbReference>
<organism evidence="13 14">
    <name type="scientific">Bacillus zhangzhouensis</name>
    <dbReference type="NCBI Taxonomy" id="1178540"/>
    <lineage>
        <taxon>Bacteria</taxon>
        <taxon>Bacillati</taxon>
        <taxon>Bacillota</taxon>
        <taxon>Bacilli</taxon>
        <taxon>Bacillales</taxon>
        <taxon>Bacillaceae</taxon>
        <taxon>Bacillus</taxon>
    </lineage>
</organism>
<evidence type="ECO:0000256" key="1">
    <source>
        <dbReference type="ARBA" id="ARBA00001946"/>
    </source>
</evidence>
<dbReference type="Pfam" id="PF00480">
    <property type="entry name" value="ROK"/>
    <property type="match status" value="1"/>
</dbReference>
<evidence type="ECO:0000256" key="4">
    <source>
        <dbReference type="ARBA" id="ARBA00022723"/>
    </source>
</evidence>
<dbReference type="SUPFAM" id="SSF53067">
    <property type="entry name" value="Actin-like ATPase domain"/>
    <property type="match status" value="1"/>
</dbReference>
<keyword evidence="4" id="KW-0479">Metal-binding</keyword>
<comment type="caution">
    <text evidence="13">The sequence shown here is derived from an EMBL/GenBank/DDBJ whole genome shotgun (WGS) entry which is preliminary data.</text>
</comment>
<dbReference type="InterPro" id="IPR049874">
    <property type="entry name" value="ROK_cs"/>
</dbReference>
<dbReference type="RefSeq" id="WP_034320480.1">
    <property type="nucleotide sequence ID" value="NZ_JOTP01000007.1"/>
</dbReference>
<evidence type="ECO:0000313" key="14">
    <source>
        <dbReference type="Proteomes" id="UP000028091"/>
    </source>
</evidence>
<dbReference type="InterPro" id="IPR000600">
    <property type="entry name" value="ROK"/>
</dbReference>
<keyword evidence="7" id="KW-0862">Zinc</keyword>
<dbReference type="PANTHER" id="PTHR42742:SF3">
    <property type="entry name" value="FRUCTOKINASE"/>
    <property type="match status" value="1"/>
</dbReference>
<evidence type="ECO:0000256" key="11">
    <source>
        <dbReference type="ARBA" id="ARBA00038887"/>
    </source>
</evidence>
<dbReference type="OrthoDB" id="9795247at2"/>
<gene>
    <name evidence="13" type="ORF">BA70_17790</name>
</gene>
<keyword evidence="9" id="KW-0460">Magnesium</keyword>
<evidence type="ECO:0000256" key="6">
    <source>
        <dbReference type="ARBA" id="ARBA00022777"/>
    </source>
</evidence>
<proteinExistence type="inferred from homology"/>
<dbReference type="InterPro" id="IPR043129">
    <property type="entry name" value="ATPase_NBD"/>
</dbReference>
<evidence type="ECO:0000256" key="12">
    <source>
        <dbReference type="ARBA" id="ARBA00048451"/>
    </source>
</evidence>
<dbReference type="GO" id="GO:0046872">
    <property type="term" value="F:metal ion binding"/>
    <property type="evidence" value="ECO:0007669"/>
    <property type="project" value="UniProtKB-KW"/>
</dbReference>
<accession>A0A081LBW0</accession>
<dbReference type="eggNOG" id="COG1940">
    <property type="taxonomic scope" value="Bacteria"/>
</dbReference>
<evidence type="ECO:0000256" key="3">
    <source>
        <dbReference type="ARBA" id="ARBA00022679"/>
    </source>
</evidence>
<keyword evidence="10" id="KW-0119">Carbohydrate metabolism</keyword>
<dbReference type="PANTHER" id="PTHR42742">
    <property type="entry name" value="TRANSCRIPTIONAL REPRESSOR MPRA"/>
    <property type="match status" value="1"/>
</dbReference>
<dbReference type="AlphaFoldDB" id="A0A081LBW0"/>
<dbReference type="PROSITE" id="PS01125">
    <property type="entry name" value="ROK"/>
    <property type="match status" value="1"/>
</dbReference>
<evidence type="ECO:0000313" key="13">
    <source>
        <dbReference type="EMBL" id="KEP26736.1"/>
    </source>
</evidence>
<comment type="catalytic activity">
    <reaction evidence="12">
        <text>D-fructose + ATP = D-fructose 6-phosphate + ADP + H(+)</text>
        <dbReference type="Rhea" id="RHEA:16125"/>
        <dbReference type="ChEBI" id="CHEBI:15378"/>
        <dbReference type="ChEBI" id="CHEBI:30616"/>
        <dbReference type="ChEBI" id="CHEBI:37721"/>
        <dbReference type="ChEBI" id="CHEBI:61527"/>
        <dbReference type="ChEBI" id="CHEBI:456216"/>
        <dbReference type="EC" id="2.7.1.4"/>
    </reaction>
</comment>
<evidence type="ECO:0000256" key="2">
    <source>
        <dbReference type="ARBA" id="ARBA00006479"/>
    </source>
</evidence>